<organism evidence="1 2">
    <name type="scientific">Rhabditophanes sp. KR3021</name>
    <dbReference type="NCBI Taxonomy" id="114890"/>
    <lineage>
        <taxon>Eukaryota</taxon>
        <taxon>Metazoa</taxon>
        <taxon>Ecdysozoa</taxon>
        <taxon>Nematoda</taxon>
        <taxon>Chromadorea</taxon>
        <taxon>Rhabditida</taxon>
        <taxon>Tylenchina</taxon>
        <taxon>Panagrolaimomorpha</taxon>
        <taxon>Strongyloidoidea</taxon>
        <taxon>Alloionematidae</taxon>
        <taxon>Rhabditophanes</taxon>
    </lineage>
</organism>
<accession>A0AC35TGS3</accession>
<name>A0AC35TGS3_9BILA</name>
<dbReference type="WBParaSite" id="RSKR_0000038800.1">
    <property type="protein sequence ID" value="RSKR_0000038800.1"/>
    <property type="gene ID" value="RSKR_0000038800"/>
</dbReference>
<proteinExistence type="predicted"/>
<evidence type="ECO:0000313" key="2">
    <source>
        <dbReference type="WBParaSite" id="RSKR_0000038800.1"/>
    </source>
</evidence>
<evidence type="ECO:0000313" key="1">
    <source>
        <dbReference type="Proteomes" id="UP000095286"/>
    </source>
</evidence>
<reference evidence="2" key="1">
    <citation type="submission" date="2016-11" db="UniProtKB">
        <authorList>
            <consortium name="WormBaseParasite"/>
        </authorList>
    </citation>
    <scope>IDENTIFICATION</scope>
    <source>
        <strain evidence="2">KR3021</strain>
    </source>
</reference>
<sequence>MTSNYKFKWSNEEGTRLHHPVRHVYEGGDTFVDNNRAIINENDVLEVTISTQPSKGSERNDVSIYSLTLGIAEATSKILITHPCSVIRRQCQLHQYAKSLHLQPFTLIPVVCRAVSNDGIFSLWKGWMGITALLGVSTVTEMIISDVFGLPRHIVPNGSRRKYFNHIYLKAATCFLMMPFHISAFIDTVKSQAGLTPNDYRITDVFTNAIERLKYDLFGPRDNSKRFSILFLSIPGALFYTTHYIVSQKIYEIIHETAKKYVMRKKVSDRTIFHQFMPQVVASMMSVLVADAILYPFETVLHRLYIQGTRTLIDNMDTGLTAISITAKYTGFFQCFEQILKKEGRWALYSGIGALMIQGGLQLSLLKCIRFGFEYTNNLFNKENKNQLRPVQVNEVNNSAPSYQYEMVGNGSSIHSSPAHNQRGIYSPPGDSIKASMPSTPIKDYSPRHQAGTDEYLPSTIVNNDLLNR</sequence>
<protein>
    <submittedName>
        <fullName evidence="2">Solute carrier family 25 member 46</fullName>
    </submittedName>
</protein>
<dbReference type="Proteomes" id="UP000095286">
    <property type="component" value="Unplaced"/>
</dbReference>